<gene>
    <name evidence="1" type="ORF">EV421DRAFT_1860506</name>
</gene>
<reference evidence="1" key="1">
    <citation type="submission" date="2023-06" db="EMBL/GenBank/DDBJ databases">
        <authorList>
            <consortium name="Lawrence Berkeley National Laboratory"/>
            <person name="Ahrendt S."/>
            <person name="Sahu N."/>
            <person name="Indic B."/>
            <person name="Wong-Bajracharya J."/>
            <person name="Merenyi Z."/>
            <person name="Ke H.-M."/>
            <person name="Monk M."/>
            <person name="Kocsube S."/>
            <person name="Drula E."/>
            <person name="Lipzen A."/>
            <person name="Balint B."/>
            <person name="Henrissat B."/>
            <person name="Andreopoulos B."/>
            <person name="Martin F.M."/>
            <person name="Harder C.B."/>
            <person name="Rigling D."/>
            <person name="Ford K.L."/>
            <person name="Foster G.D."/>
            <person name="Pangilinan J."/>
            <person name="Papanicolaou A."/>
            <person name="Barry K."/>
            <person name="LaButti K."/>
            <person name="Viragh M."/>
            <person name="Koriabine M."/>
            <person name="Yan M."/>
            <person name="Riley R."/>
            <person name="Champramary S."/>
            <person name="Plett K.L."/>
            <person name="Tsai I.J."/>
            <person name="Slot J."/>
            <person name="Sipos G."/>
            <person name="Plett J."/>
            <person name="Nagy L.G."/>
            <person name="Grigoriev I.V."/>
        </authorList>
    </citation>
    <scope>NUCLEOTIDE SEQUENCE</scope>
    <source>
        <strain evidence="1">FPL87.14</strain>
    </source>
</reference>
<dbReference type="EMBL" id="JAUEPT010000172">
    <property type="protein sequence ID" value="KAK0430090.1"/>
    <property type="molecule type" value="Genomic_DNA"/>
</dbReference>
<proteinExistence type="predicted"/>
<organism evidence="1 2">
    <name type="scientific">Armillaria borealis</name>
    <dbReference type="NCBI Taxonomy" id="47425"/>
    <lineage>
        <taxon>Eukaryota</taxon>
        <taxon>Fungi</taxon>
        <taxon>Dikarya</taxon>
        <taxon>Basidiomycota</taxon>
        <taxon>Agaricomycotina</taxon>
        <taxon>Agaricomycetes</taxon>
        <taxon>Agaricomycetidae</taxon>
        <taxon>Agaricales</taxon>
        <taxon>Marasmiineae</taxon>
        <taxon>Physalacriaceae</taxon>
        <taxon>Armillaria</taxon>
    </lineage>
</organism>
<sequence length="153" mass="17483">MVRPGLCVSGVRLEPALPYPGRRMMDVDVFCAQVERRDWLYSRHGKRKRRKGTHRVLVVEARSVHALKLDVIAMTTSDFRFRLLICVLREMGFHLVVLGKDLESAWAAGVRALQGSFVELRDRTILAVNIPSLRLKWRTVDRNVVTLSKLGFG</sequence>
<evidence type="ECO:0000313" key="2">
    <source>
        <dbReference type="Proteomes" id="UP001175226"/>
    </source>
</evidence>
<name>A0AA39ITA4_9AGAR</name>
<dbReference type="Proteomes" id="UP001175226">
    <property type="component" value="Unassembled WGS sequence"/>
</dbReference>
<protein>
    <submittedName>
        <fullName evidence="1">Uncharacterized protein</fullName>
    </submittedName>
</protein>
<evidence type="ECO:0000313" key="1">
    <source>
        <dbReference type="EMBL" id="KAK0430090.1"/>
    </source>
</evidence>
<dbReference type="AlphaFoldDB" id="A0AA39ITA4"/>
<accession>A0AA39ITA4</accession>
<comment type="caution">
    <text evidence="1">The sequence shown here is derived from an EMBL/GenBank/DDBJ whole genome shotgun (WGS) entry which is preliminary data.</text>
</comment>
<keyword evidence="2" id="KW-1185">Reference proteome</keyword>